<comment type="caution">
    <text evidence="2">The sequence shown here is derived from an EMBL/GenBank/DDBJ whole genome shotgun (WGS) entry which is preliminary data.</text>
</comment>
<feature type="region of interest" description="Disordered" evidence="1">
    <location>
        <begin position="1"/>
        <end position="20"/>
    </location>
</feature>
<sequence>MTTEEQQDRTEETVSRHPDLLDTLHGDIWEEADVYFELSGSVITETGPVIDSHANHGDASKEEERSKYPRRVGGPGSQSPPPPLSSSFFFCFSHQTPYTPHFKYYQLQHTERRKREKPREEVEDGMKGKKKKRRRRQGGREGALKGEMISWTGDSGASEGKEKLPQWNSMTCWRGLSPFSKSFRGSERKMDEEDPGIRPISMIKILENRRPGDKWFEVMMSVLDLGCCASADWWCAEWLWAH</sequence>
<organism evidence="2 3">
    <name type="scientific">Liparis tanakae</name>
    <name type="common">Tanaka's snailfish</name>
    <dbReference type="NCBI Taxonomy" id="230148"/>
    <lineage>
        <taxon>Eukaryota</taxon>
        <taxon>Metazoa</taxon>
        <taxon>Chordata</taxon>
        <taxon>Craniata</taxon>
        <taxon>Vertebrata</taxon>
        <taxon>Euteleostomi</taxon>
        <taxon>Actinopterygii</taxon>
        <taxon>Neopterygii</taxon>
        <taxon>Teleostei</taxon>
        <taxon>Neoteleostei</taxon>
        <taxon>Acanthomorphata</taxon>
        <taxon>Eupercaria</taxon>
        <taxon>Perciformes</taxon>
        <taxon>Cottioidei</taxon>
        <taxon>Cottales</taxon>
        <taxon>Liparidae</taxon>
        <taxon>Liparis</taxon>
    </lineage>
</organism>
<feature type="compositionally biased region" description="Basic and acidic residues" evidence="1">
    <location>
        <begin position="53"/>
        <end position="67"/>
    </location>
</feature>
<evidence type="ECO:0000256" key="1">
    <source>
        <dbReference type="SAM" id="MobiDB-lite"/>
    </source>
</evidence>
<dbReference type="Proteomes" id="UP000314294">
    <property type="component" value="Unassembled WGS sequence"/>
</dbReference>
<feature type="compositionally biased region" description="Basic and acidic residues" evidence="1">
    <location>
        <begin position="117"/>
        <end position="127"/>
    </location>
</feature>
<feature type="region of interest" description="Disordered" evidence="1">
    <location>
        <begin position="108"/>
        <end position="143"/>
    </location>
</feature>
<evidence type="ECO:0000313" key="2">
    <source>
        <dbReference type="EMBL" id="TNN84484.1"/>
    </source>
</evidence>
<name>A0A4Z2J3N4_9TELE</name>
<accession>A0A4Z2J3N4</accession>
<dbReference type="EMBL" id="SRLO01000026">
    <property type="protein sequence ID" value="TNN84484.1"/>
    <property type="molecule type" value="Genomic_DNA"/>
</dbReference>
<evidence type="ECO:0000313" key="3">
    <source>
        <dbReference type="Proteomes" id="UP000314294"/>
    </source>
</evidence>
<gene>
    <name evidence="2" type="ORF">EYF80_005184</name>
</gene>
<keyword evidence="3" id="KW-1185">Reference proteome</keyword>
<feature type="compositionally biased region" description="Basic residues" evidence="1">
    <location>
        <begin position="128"/>
        <end position="137"/>
    </location>
</feature>
<proteinExistence type="predicted"/>
<protein>
    <submittedName>
        <fullName evidence="2">Uncharacterized protein</fullName>
    </submittedName>
</protein>
<reference evidence="2 3" key="1">
    <citation type="submission" date="2019-03" db="EMBL/GenBank/DDBJ databases">
        <title>First draft genome of Liparis tanakae, snailfish: a comprehensive survey of snailfish specific genes.</title>
        <authorList>
            <person name="Kim W."/>
            <person name="Song I."/>
            <person name="Jeong J.-H."/>
            <person name="Kim D."/>
            <person name="Kim S."/>
            <person name="Ryu S."/>
            <person name="Song J.Y."/>
            <person name="Lee S.K."/>
        </authorList>
    </citation>
    <scope>NUCLEOTIDE SEQUENCE [LARGE SCALE GENOMIC DNA]</scope>
    <source>
        <tissue evidence="2">Muscle</tissue>
    </source>
</reference>
<dbReference type="AlphaFoldDB" id="A0A4Z2J3N4"/>
<feature type="region of interest" description="Disordered" evidence="1">
    <location>
        <begin position="47"/>
        <end position="81"/>
    </location>
</feature>